<dbReference type="EMBL" id="MSYM01000017">
    <property type="protein sequence ID" value="OLP05338.1"/>
    <property type="molecule type" value="Genomic_DNA"/>
</dbReference>
<feature type="region of interest" description="Disordered" evidence="1">
    <location>
        <begin position="178"/>
        <end position="209"/>
    </location>
</feature>
<gene>
    <name evidence="3" type="ORF">BLL52_3463</name>
</gene>
<evidence type="ECO:0000313" key="4">
    <source>
        <dbReference type="Proteomes" id="UP000185911"/>
    </source>
</evidence>
<dbReference type="AlphaFoldDB" id="A0A1Q8YBB3"/>
<evidence type="ECO:0000256" key="1">
    <source>
        <dbReference type="SAM" id="MobiDB-lite"/>
    </source>
</evidence>
<dbReference type="STRING" id="81479.RA876_11220"/>
<comment type="caution">
    <text evidence="3">The sequence shown here is derived from an EMBL/GenBank/DDBJ whole genome shotgun (WGS) entry which is preliminary data.</text>
</comment>
<name>A0A1Q8YBB3_9BURK</name>
<protein>
    <recommendedName>
        <fullName evidence="2">IrrE N-terminal-like domain-containing protein</fullName>
    </recommendedName>
</protein>
<keyword evidence="4" id="KW-1185">Reference proteome</keyword>
<proteinExistence type="predicted"/>
<feature type="compositionally biased region" description="Basic and acidic residues" evidence="1">
    <location>
        <begin position="178"/>
        <end position="188"/>
    </location>
</feature>
<evidence type="ECO:0000259" key="2">
    <source>
        <dbReference type="Pfam" id="PF06114"/>
    </source>
</evidence>
<reference evidence="3 4" key="1">
    <citation type="submission" date="2017-01" db="EMBL/GenBank/DDBJ databases">
        <title>Genome sequence of Rhodoferax antarcticus ANT.BR, a psychrophilic purple nonsulfur bacterium from an Antarctic microbial mat.</title>
        <authorList>
            <person name="Baker J."/>
            <person name="Riester C."/>
            <person name="Skinner B."/>
            <person name="Newell A."/>
            <person name="Swingley W."/>
            <person name="Madigan M."/>
            <person name="Jung D."/>
            <person name="Asao M."/>
            <person name="Chen M."/>
            <person name="Loughlin P."/>
            <person name="Pan H."/>
            <person name="Lin S."/>
            <person name="Li N."/>
            <person name="Shaw J."/>
            <person name="Prado M."/>
            <person name="Sherman C."/>
            <person name="Li X."/>
            <person name="Tang J."/>
            <person name="Blankenship R."/>
            <person name="Zhao T."/>
            <person name="Touchman J."/>
            <person name="Sattley M."/>
        </authorList>
    </citation>
    <scope>NUCLEOTIDE SEQUENCE [LARGE SCALE GENOMIC DNA]</scope>
    <source>
        <strain evidence="3 4">ANT.BR</strain>
    </source>
</reference>
<feature type="domain" description="IrrE N-terminal-like" evidence="2">
    <location>
        <begin position="68"/>
        <end position="147"/>
    </location>
</feature>
<dbReference type="Gene3D" id="1.10.10.2910">
    <property type="match status" value="1"/>
</dbReference>
<organism evidence="3 4">
    <name type="scientific">Rhodoferax antarcticus ANT.BR</name>
    <dbReference type="NCBI Taxonomy" id="1111071"/>
    <lineage>
        <taxon>Bacteria</taxon>
        <taxon>Pseudomonadati</taxon>
        <taxon>Pseudomonadota</taxon>
        <taxon>Betaproteobacteria</taxon>
        <taxon>Burkholderiales</taxon>
        <taxon>Comamonadaceae</taxon>
        <taxon>Rhodoferax</taxon>
    </lineage>
</organism>
<dbReference type="InterPro" id="IPR010359">
    <property type="entry name" value="IrrE_HExxH"/>
</dbReference>
<evidence type="ECO:0000313" key="3">
    <source>
        <dbReference type="EMBL" id="OLP05338.1"/>
    </source>
</evidence>
<sequence>MMDTEGDPLPTGVSAFEAAGVIDQTALDRFAALIEKKDIFWKYVDMGDLKAGSIARLTRTALPGEKSAYKMRMNQNHNPNVQFATLAHELAHLFLGHLGQDKYLSIPIRPTQTHTQQELEAESTAYIVCTRNGVENQSASYLKNYVEKDTTTERLDMYQIMRAAGQVETLLGLAAHTKVDKPQKKRNETLPLFPSNSPDNSPDLFETDS</sequence>
<dbReference type="Pfam" id="PF06114">
    <property type="entry name" value="Peptidase_M78"/>
    <property type="match status" value="1"/>
</dbReference>
<dbReference type="Proteomes" id="UP000185911">
    <property type="component" value="Unassembled WGS sequence"/>
</dbReference>
<accession>A0A1Q8YBB3</accession>